<evidence type="ECO:0000259" key="4">
    <source>
        <dbReference type="Pfam" id="PF01571"/>
    </source>
</evidence>
<feature type="domain" description="FAD dependent oxidoreductase" evidence="3">
    <location>
        <begin position="11"/>
        <end position="369"/>
    </location>
</feature>
<keyword evidence="2 7" id="KW-0560">Oxidoreductase</keyword>
<dbReference type="Pfam" id="PF01571">
    <property type="entry name" value="GCV_T"/>
    <property type="match status" value="1"/>
</dbReference>
<dbReference type="SUPFAM" id="SSF51905">
    <property type="entry name" value="FAD/NAD(P)-binding domain"/>
    <property type="match status" value="1"/>
</dbReference>
<dbReference type="Gene3D" id="3.50.50.60">
    <property type="entry name" value="FAD/NAD(P)-binding domain"/>
    <property type="match status" value="1"/>
</dbReference>
<dbReference type="InterPro" id="IPR013977">
    <property type="entry name" value="GcvT_C"/>
</dbReference>
<evidence type="ECO:0000259" key="6">
    <source>
        <dbReference type="Pfam" id="PF16350"/>
    </source>
</evidence>
<dbReference type="GO" id="GO:0047865">
    <property type="term" value="F:dimethylglycine dehydrogenase activity"/>
    <property type="evidence" value="ECO:0007669"/>
    <property type="project" value="UniProtKB-EC"/>
</dbReference>
<comment type="similarity">
    <text evidence="1">Belongs to the GcvT family.</text>
</comment>
<evidence type="ECO:0000313" key="7">
    <source>
        <dbReference type="EMBL" id="EPX78892.1"/>
    </source>
</evidence>
<dbReference type="RefSeq" id="WP_021100272.1">
    <property type="nucleotide sequence ID" value="NZ_KE557306.1"/>
</dbReference>
<dbReference type="Pfam" id="PF08669">
    <property type="entry name" value="GCV_T_C"/>
    <property type="match status" value="1"/>
</dbReference>
<dbReference type="InterPro" id="IPR006222">
    <property type="entry name" value="GCVT_N"/>
</dbReference>
<comment type="caution">
    <text evidence="7">The sequence shown here is derived from an EMBL/GenBank/DDBJ whole genome shotgun (WGS) entry which is preliminary data.</text>
</comment>
<feature type="domain" description="GCVT N-terminal" evidence="4">
    <location>
        <begin position="430"/>
        <end position="710"/>
    </location>
</feature>
<proteinExistence type="inferred from homology"/>
<organism evidence="7 8">
    <name type="scientific">Litoreibacter arenae DSM 19593</name>
    <dbReference type="NCBI Taxonomy" id="1123360"/>
    <lineage>
        <taxon>Bacteria</taxon>
        <taxon>Pseudomonadati</taxon>
        <taxon>Pseudomonadota</taxon>
        <taxon>Alphaproteobacteria</taxon>
        <taxon>Rhodobacterales</taxon>
        <taxon>Roseobacteraceae</taxon>
        <taxon>Litoreibacter</taxon>
    </lineage>
</organism>
<dbReference type="SUPFAM" id="SSF101790">
    <property type="entry name" value="Aminomethyltransferase beta-barrel domain"/>
    <property type="match status" value="1"/>
</dbReference>
<dbReference type="PANTHER" id="PTHR43757:SF2">
    <property type="entry name" value="AMINOMETHYLTRANSFERASE, MITOCHONDRIAL"/>
    <property type="match status" value="1"/>
</dbReference>
<dbReference type="Gene3D" id="3.30.9.10">
    <property type="entry name" value="D-Amino Acid Oxidase, subunit A, domain 2"/>
    <property type="match status" value="1"/>
</dbReference>
<dbReference type="InterPro" id="IPR028896">
    <property type="entry name" value="GcvT/YgfZ/DmdA"/>
</dbReference>
<evidence type="ECO:0000256" key="1">
    <source>
        <dbReference type="ARBA" id="ARBA00008609"/>
    </source>
</evidence>
<dbReference type="InterPro" id="IPR027266">
    <property type="entry name" value="TrmE/GcvT-like"/>
</dbReference>
<dbReference type="HOGENOM" id="CLU_007884_11_1_5"/>
<dbReference type="PANTHER" id="PTHR43757">
    <property type="entry name" value="AMINOMETHYLTRANSFERASE"/>
    <property type="match status" value="1"/>
</dbReference>
<dbReference type="Gene3D" id="2.40.30.110">
    <property type="entry name" value="Aminomethyltransferase beta-barrel domains"/>
    <property type="match status" value="1"/>
</dbReference>
<sequence length="816" mass="89453">MDTDDMRDQARVVVIGGGIAGCSALYHLTQEGWTDVMLIERDELTSGTTWHSAAQVTNFGMTQTMVGLKTHSINLYKELRDDPEYPVGYNHGDGGIRLANTQAQMDGYRQFASMAAGMGVEFEVIDAAECGRRHPLISTDNLLGALWDPSDGHIDPAQLCQALARRARLAGAEVNRHTPVTGLTQHPDSTWTVHTEKGDVTCEIVVNAGGYRCNEIGAMMGVQHPVASMEHQYFLTEDIPAIAEAGHRIPLLRCPISGYYSRQEKGGLLLGFYEQDCRTWGMDGIDPKFTNALCPDDLDRVTDVLEGAFERMPVLMETGIREVVNGPITYTIDGAPLVGPIPGKRNAFCIIGLRAGLGEGGGHGWLLAQQIVHGEAQYDTWVIDPRRFTGHATVELTALKAIEDYQNEFRFHFPHEHRTAGRPMKTTPLTSTFVAEGAEMDIVNGWERIDYIKPSPDFEETLGFRFNELKDVVADEVKAIANGVGMTEVSGFNRFELTGKDVHSFLDRMMCGTVTKRWGRVGLGYLLNAHGMLKGEATIANIPASDRGGNRVWYGSAAASEFHDMDWLKTHLREDEDVAIRSLTNAQTILVLAGPKSRDVLSAAARGDWSRDAFPWLSVREAHIGIAPATVLGISFSGELAYEIHVPNESLSAAYAALRKAGEPFGLRLFGSRAVESMRLEKGFLHWKAEILTEFDPFETGLDRFVRMEKGDFIGKAALSERVARGPHRKLVTIVVDTEEAPAHGGASVRSDGRIIGTVTSGDWGHRVGLNLAYAFVEPSFAAVDTDLTVDVIGDPVAARVIESGPYDPAYERIRA</sequence>
<gene>
    <name evidence="7" type="ORF">thalar_01707</name>
</gene>
<dbReference type="EMBL" id="AONI01000010">
    <property type="protein sequence ID" value="EPX78892.1"/>
    <property type="molecule type" value="Genomic_DNA"/>
</dbReference>
<evidence type="ECO:0000259" key="3">
    <source>
        <dbReference type="Pfam" id="PF01266"/>
    </source>
</evidence>
<dbReference type="Gene3D" id="3.30.70.1400">
    <property type="entry name" value="Aminomethyltransferase beta-barrel domains"/>
    <property type="match status" value="1"/>
</dbReference>
<dbReference type="Gene3D" id="3.30.1360.120">
    <property type="entry name" value="Probable tRNA modification gtpase trme, domain 1"/>
    <property type="match status" value="1"/>
</dbReference>
<dbReference type="PATRIC" id="fig|1123360.3.peg.1692"/>
<dbReference type="InterPro" id="IPR006076">
    <property type="entry name" value="FAD-dep_OxRdtase"/>
</dbReference>
<dbReference type="eggNOG" id="COG0665">
    <property type="taxonomic scope" value="Bacteria"/>
</dbReference>
<reference evidence="8" key="1">
    <citation type="journal article" date="2013" name="Stand. Genomic Sci.">
        <title>Genome sequence of the Litoreibacter arenae type strain (DSM 19593(T)), a member of the Roseobacter clade isolated from sea sand.</title>
        <authorList>
            <person name="Riedel T."/>
            <person name="Fiebig A."/>
            <person name="Petersen J."/>
            <person name="Gronow S."/>
            <person name="Kyrpides N.C."/>
            <person name="Goker M."/>
            <person name="Klenk H.P."/>
        </authorList>
    </citation>
    <scope>NUCLEOTIDE SEQUENCE [LARGE SCALE GENOMIC DNA]</scope>
    <source>
        <strain evidence="8">DSM 19593</strain>
    </source>
</reference>
<accession>S9QG93</accession>
<dbReference type="SUPFAM" id="SSF103025">
    <property type="entry name" value="Folate-binding domain"/>
    <property type="match status" value="1"/>
</dbReference>
<dbReference type="Pfam" id="PF16350">
    <property type="entry name" value="FAO_M"/>
    <property type="match status" value="1"/>
</dbReference>
<dbReference type="Pfam" id="PF01266">
    <property type="entry name" value="DAO"/>
    <property type="match status" value="1"/>
</dbReference>
<dbReference type="InterPro" id="IPR032503">
    <property type="entry name" value="FAO_M"/>
</dbReference>
<dbReference type="AlphaFoldDB" id="S9QG93"/>
<protein>
    <submittedName>
        <fullName evidence="7">Dimethylglycine dehydrogenase</fullName>
        <ecNumber evidence="7">1.5.8.4</ecNumber>
    </submittedName>
</protein>
<dbReference type="PROSITE" id="PS51257">
    <property type="entry name" value="PROKAR_LIPOPROTEIN"/>
    <property type="match status" value="1"/>
</dbReference>
<dbReference type="Proteomes" id="UP000015351">
    <property type="component" value="Unassembled WGS sequence"/>
</dbReference>
<dbReference type="eggNOG" id="COG0404">
    <property type="taxonomic scope" value="Bacteria"/>
</dbReference>
<dbReference type="InterPro" id="IPR029043">
    <property type="entry name" value="GcvT/YgfZ_C"/>
</dbReference>
<name>S9QG93_9RHOB</name>
<evidence type="ECO:0000259" key="5">
    <source>
        <dbReference type="Pfam" id="PF08669"/>
    </source>
</evidence>
<evidence type="ECO:0000256" key="2">
    <source>
        <dbReference type="ARBA" id="ARBA00023002"/>
    </source>
</evidence>
<keyword evidence="8" id="KW-1185">Reference proteome</keyword>
<feature type="domain" description="Aminomethyltransferase C-terminal" evidence="5">
    <location>
        <begin position="729"/>
        <end position="808"/>
    </location>
</feature>
<feature type="domain" description="FAD dependent oxidoreductase central" evidence="6">
    <location>
        <begin position="373"/>
        <end position="426"/>
    </location>
</feature>
<dbReference type="EC" id="1.5.8.4" evidence="7"/>
<dbReference type="STRING" id="1123360.thalar_01707"/>
<dbReference type="SUPFAM" id="SSF54373">
    <property type="entry name" value="FAD-linked reductases, C-terminal domain"/>
    <property type="match status" value="1"/>
</dbReference>
<dbReference type="InterPro" id="IPR036188">
    <property type="entry name" value="FAD/NAD-bd_sf"/>
</dbReference>
<evidence type="ECO:0000313" key="8">
    <source>
        <dbReference type="Proteomes" id="UP000015351"/>
    </source>
</evidence>